<proteinExistence type="inferred from homology"/>
<dbReference type="PANTHER" id="PTHR35807">
    <property type="entry name" value="TRANSCRIPTIONAL REGULATOR REDD-RELATED"/>
    <property type="match status" value="1"/>
</dbReference>
<evidence type="ECO:0000256" key="5">
    <source>
        <dbReference type="PROSITE-ProRule" id="PRU00339"/>
    </source>
</evidence>
<dbReference type="InterPro" id="IPR001867">
    <property type="entry name" value="OmpR/PhoB-type_DNA-bd"/>
</dbReference>
<dbReference type="SMART" id="SM01043">
    <property type="entry name" value="BTAD"/>
    <property type="match status" value="1"/>
</dbReference>
<evidence type="ECO:0000256" key="1">
    <source>
        <dbReference type="ARBA" id="ARBA00005820"/>
    </source>
</evidence>
<dbReference type="Pfam" id="PF13424">
    <property type="entry name" value="TPR_12"/>
    <property type="match status" value="2"/>
</dbReference>
<accession>A0ABV8LQE0</accession>
<dbReference type="PROSITE" id="PS50005">
    <property type="entry name" value="TPR"/>
    <property type="match status" value="1"/>
</dbReference>
<keyword evidence="5" id="KW-0802">TPR repeat</keyword>
<dbReference type="SUPFAM" id="SSF52540">
    <property type="entry name" value="P-loop containing nucleoside triphosphate hydrolases"/>
    <property type="match status" value="1"/>
</dbReference>
<dbReference type="InterPro" id="IPR019734">
    <property type="entry name" value="TPR_rpt"/>
</dbReference>
<evidence type="ECO:0000259" key="7">
    <source>
        <dbReference type="SMART" id="SM00862"/>
    </source>
</evidence>
<dbReference type="Gene3D" id="1.25.40.10">
    <property type="entry name" value="Tetratricopeptide repeat domain"/>
    <property type="match status" value="3"/>
</dbReference>
<dbReference type="SMART" id="SM00028">
    <property type="entry name" value="TPR"/>
    <property type="match status" value="7"/>
</dbReference>
<dbReference type="SUPFAM" id="SSF46894">
    <property type="entry name" value="C-terminal effector domain of the bipartite response regulators"/>
    <property type="match status" value="1"/>
</dbReference>
<comment type="similarity">
    <text evidence="1">Belongs to the AfsR/DnrI/RedD regulatory family.</text>
</comment>
<evidence type="ECO:0000256" key="3">
    <source>
        <dbReference type="ARBA" id="ARBA00023125"/>
    </source>
</evidence>
<evidence type="ECO:0000256" key="6">
    <source>
        <dbReference type="SAM" id="Coils"/>
    </source>
</evidence>
<evidence type="ECO:0000313" key="10">
    <source>
        <dbReference type="Proteomes" id="UP001595816"/>
    </source>
</evidence>
<keyword evidence="4" id="KW-0804">Transcription</keyword>
<dbReference type="InterPro" id="IPR005158">
    <property type="entry name" value="BTAD"/>
</dbReference>
<dbReference type="PANTHER" id="PTHR35807:SF1">
    <property type="entry name" value="TRANSCRIPTIONAL REGULATOR REDD"/>
    <property type="match status" value="1"/>
</dbReference>
<sequence>MHDGTATPMWFGVLGPLEVRVGEHQITLPRAQTRALLALLVLEVGRDVPTARMIEALWAGAAPATATTQIHNGISVVRRTLREAAGRDLVLRQPGGYRLDAPDECVDLAVFHELTARARRQAGAEAARTFREALSLWRGRPLSGINGAFTDPEADRLAQLRADASEALFEIELSLGRHRELQSDIAALLREHPLRQKLAAQLMLAHYRSGRQPEALAVYRDLRQRLADELGTEPVPDIVVLHRQILDSDVRVAAAPAEPQRRYLPRDLPDFTGRAEEMAELDQVTAAAAGGGAVVISAVAGVGGVGKTTLAVHWAHQHAADYPDGQLHVDLHGFGQGPPTTPVAALSALLQALGVPPEKISADLDTTAALYRATTADRRLLVILDNARSADQVRPLLPTGRGSLAVITSRDSLAGLVVSDGARLLALRPLPDDDSIALLTAILGPSRIAGQAAAVADLAALCGHLPLALRIAAANLLADPARPIADMAAELRSADRLQLLSLAGTDTWAVEAVFEQSYRMLDEPDQRVFHLLGLHPGTDVTAEAVAALTSIPMDEAEAALGRLVQASLVIETSPARYLLHDLVKVYAAAVADRERTPAERATAFRALADFYIDTTASAAELVTPWYTFLTMATHRNPAHIDVASAMGWIQSEQDNLVTLARHTADHGPADVAWRLADLLRGYFVLRRDHAAWQVMGAAGLAAASAEGHTAAQAAMHLGIGTDLRLEGHLEKAVAHLTEGLRLTRAARWRGGELSAVLALATYYGQHGDPQAAIELLESVATSSTSEHPALMAVALANLGAMRLTAGDLRRAAGDMERALALLEATGNKMGVAFTRTNLGLVQLDLGRLDTAETYLEQAIALDEEIANPSGPLPAMAGLADLQLRSGRLREAAQSARRTLARAEREGIHRYRCVVLIILAHVERLHSRLAEARKLAEQALEIAREISTPYMESDALDALAQIYQAQNRPQSAREHAQESLAIAEAENAQALVAKALTTLAELDLAAGRRDSAAEYARRARKICDDTGIEQCRPRLTAVLSQ</sequence>
<dbReference type="CDD" id="cd15831">
    <property type="entry name" value="BTAD"/>
    <property type="match status" value="1"/>
</dbReference>
<feature type="domain" description="Bacterial transcriptional activator" evidence="8">
    <location>
        <begin position="106"/>
        <end position="246"/>
    </location>
</feature>
<keyword evidence="10" id="KW-1185">Reference proteome</keyword>
<dbReference type="InterPro" id="IPR036388">
    <property type="entry name" value="WH-like_DNA-bd_sf"/>
</dbReference>
<dbReference type="InterPro" id="IPR051677">
    <property type="entry name" value="AfsR-DnrI-RedD_regulator"/>
</dbReference>
<dbReference type="Gene3D" id="3.40.50.300">
    <property type="entry name" value="P-loop containing nucleotide triphosphate hydrolases"/>
    <property type="match status" value="1"/>
</dbReference>
<evidence type="ECO:0000313" key="9">
    <source>
        <dbReference type="EMBL" id="MFC4132545.1"/>
    </source>
</evidence>
<dbReference type="RefSeq" id="WP_253753059.1">
    <property type="nucleotide sequence ID" value="NZ_JAMZDZ010000001.1"/>
</dbReference>
<keyword evidence="6" id="KW-0175">Coiled coil</keyword>
<feature type="domain" description="OmpR/PhoB-type" evidence="7">
    <location>
        <begin position="23"/>
        <end position="99"/>
    </location>
</feature>
<dbReference type="InterPro" id="IPR027417">
    <property type="entry name" value="P-loop_NTPase"/>
</dbReference>
<keyword evidence="2" id="KW-0805">Transcription regulation</keyword>
<feature type="coiled-coil region" evidence="6">
    <location>
        <begin position="885"/>
        <end position="941"/>
    </location>
</feature>
<dbReference type="SUPFAM" id="SSF48452">
    <property type="entry name" value="TPR-like"/>
    <property type="match status" value="4"/>
</dbReference>
<feature type="repeat" description="TPR" evidence="5">
    <location>
        <begin position="832"/>
        <end position="865"/>
    </location>
</feature>
<evidence type="ECO:0000256" key="2">
    <source>
        <dbReference type="ARBA" id="ARBA00023015"/>
    </source>
</evidence>
<keyword evidence="3" id="KW-0238">DNA-binding</keyword>
<dbReference type="EMBL" id="JBHSAY010000009">
    <property type="protein sequence ID" value="MFC4132545.1"/>
    <property type="molecule type" value="Genomic_DNA"/>
</dbReference>
<gene>
    <name evidence="9" type="ORF">ACFOZ4_18195</name>
</gene>
<reference evidence="10" key="1">
    <citation type="journal article" date="2019" name="Int. J. Syst. Evol. Microbiol.">
        <title>The Global Catalogue of Microorganisms (GCM) 10K type strain sequencing project: providing services to taxonomists for standard genome sequencing and annotation.</title>
        <authorList>
            <consortium name="The Broad Institute Genomics Platform"/>
            <consortium name="The Broad Institute Genome Sequencing Center for Infectious Disease"/>
            <person name="Wu L."/>
            <person name="Ma J."/>
        </authorList>
    </citation>
    <scope>NUCLEOTIDE SEQUENCE [LARGE SCALE GENOMIC DNA]</scope>
    <source>
        <strain evidence="10">CGMCC 4.7289</strain>
    </source>
</reference>
<evidence type="ECO:0000259" key="8">
    <source>
        <dbReference type="SMART" id="SM01043"/>
    </source>
</evidence>
<dbReference type="InterPro" id="IPR011990">
    <property type="entry name" value="TPR-like_helical_dom_sf"/>
</dbReference>
<comment type="caution">
    <text evidence="9">The sequence shown here is derived from an EMBL/GenBank/DDBJ whole genome shotgun (WGS) entry which is preliminary data.</text>
</comment>
<protein>
    <submittedName>
        <fullName evidence="9">BTAD domain-containing putative transcriptional regulator</fullName>
    </submittedName>
</protein>
<dbReference type="InterPro" id="IPR016032">
    <property type="entry name" value="Sig_transdc_resp-reg_C-effctor"/>
</dbReference>
<dbReference type="PRINTS" id="PR00364">
    <property type="entry name" value="DISEASERSIST"/>
</dbReference>
<dbReference type="Gene3D" id="1.10.10.10">
    <property type="entry name" value="Winged helix-like DNA-binding domain superfamily/Winged helix DNA-binding domain"/>
    <property type="match status" value="1"/>
</dbReference>
<dbReference type="Pfam" id="PF03704">
    <property type="entry name" value="BTAD"/>
    <property type="match status" value="1"/>
</dbReference>
<dbReference type="SMART" id="SM00862">
    <property type="entry name" value="Trans_reg_C"/>
    <property type="match status" value="1"/>
</dbReference>
<organism evidence="9 10">
    <name type="scientific">Hamadaea flava</name>
    <dbReference type="NCBI Taxonomy" id="1742688"/>
    <lineage>
        <taxon>Bacteria</taxon>
        <taxon>Bacillati</taxon>
        <taxon>Actinomycetota</taxon>
        <taxon>Actinomycetes</taxon>
        <taxon>Micromonosporales</taxon>
        <taxon>Micromonosporaceae</taxon>
        <taxon>Hamadaea</taxon>
    </lineage>
</organism>
<evidence type="ECO:0000256" key="4">
    <source>
        <dbReference type="ARBA" id="ARBA00023163"/>
    </source>
</evidence>
<name>A0ABV8LQE0_9ACTN</name>
<dbReference type="Proteomes" id="UP001595816">
    <property type="component" value="Unassembled WGS sequence"/>
</dbReference>